<dbReference type="EMBL" id="CP116942">
    <property type="protein sequence ID" value="WCO67332.1"/>
    <property type="molecule type" value="Genomic_DNA"/>
</dbReference>
<accession>A0AAE9Y6A8</accession>
<proteinExistence type="inferred from homology"/>
<dbReference type="RefSeq" id="WP_272736854.1">
    <property type="nucleotide sequence ID" value="NZ_CP116942.1"/>
</dbReference>
<dbReference type="InterPro" id="IPR029069">
    <property type="entry name" value="HotDog_dom_sf"/>
</dbReference>
<evidence type="ECO:0000313" key="5">
    <source>
        <dbReference type="Proteomes" id="UP001216390"/>
    </source>
</evidence>
<feature type="region of interest" description="Disordered" evidence="2">
    <location>
        <begin position="142"/>
        <end position="164"/>
    </location>
</feature>
<feature type="domain" description="MaoC-like" evidence="3">
    <location>
        <begin position="168"/>
        <end position="248"/>
    </location>
</feature>
<dbReference type="InterPro" id="IPR002539">
    <property type="entry name" value="MaoC-like_dom"/>
</dbReference>
<dbReference type="AlphaFoldDB" id="A0AAE9Y6A8"/>
<evidence type="ECO:0000313" key="4">
    <source>
        <dbReference type="EMBL" id="WCO67332.1"/>
    </source>
</evidence>
<evidence type="ECO:0000256" key="2">
    <source>
        <dbReference type="SAM" id="MobiDB-lite"/>
    </source>
</evidence>
<sequence>MEVGAAWSVAGVAPTAADDALVGRVTGWPADPAVGPSPLRWARVVMAGVNAVVAAAGEVDPLSLRLVDAWLQVAPGPPPDPDRAPTWVDRAEPGRHVAAEARLREVVDLGALTGLRIDVAVAAEDGADLARAGLTLAGRGAGLAGGTRPGPPDGPGPPPAGAPDAALERRVEVGDEAVAGFSGWVGDPTPIHTDREAAAAAGLRGPIAPGLFVLGVLAAHAAEAARLAVTGVGARFVRPAVVGDELTVGVGGAAPGAGPRLRATAVGPEGPVVRRAWVEVGGPSGSDPPGTLR</sequence>
<organism evidence="4 5">
    <name type="scientific">Iamia majanohamensis</name>
    <dbReference type="NCBI Taxonomy" id="467976"/>
    <lineage>
        <taxon>Bacteria</taxon>
        <taxon>Bacillati</taxon>
        <taxon>Actinomycetota</taxon>
        <taxon>Acidimicrobiia</taxon>
        <taxon>Acidimicrobiales</taxon>
        <taxon>Iamiaceae</taxon>
        <taxon>Iamia</taxon>
    </lineage>
</organism>
<dbReference type="Pfam" id="PF01575">
    <property type="entry name" value="MaoC_dehydratas"/>
    <property type="match status" value="1"/>
</dbReference>
<protein>
    <submittedName>
        <fullName evidence="4">MaoC family dehydratase</fullName>
    </submittedName>
</protein>
<dbReference type="CDD" id="cd03441">
    <property type="entry name" value="R_hydratase_like"/>
    <property type="match status" value="1"/>
</dbReference>
<keyword evidence="5" id="KW-1185">Reference proteome</keyword>
<comment type="similarity">
    <text evidence="1">Belongs to the enoyl-CoA hydratase/isomerase family.</text>
</comment>
<gene>
    <name evidence="4" type="ORF">PO878_01190</name>
</gene>
<name>A0AAE9Y6A8_9ACTN</name>
<evidence type="ECO:0000256" key="1">
    <source>
        <dbReference type="ARBA" id="ARBA00005254"/>
    </source>
</evidence>
<dbReference type="Gene3D" id="3.10.129.10">
    <property type="entry name" value="Hotdog Thioesterase"/>
    <property type="match status" value="1"/>
</dbReference>
<dbReference type="Proteomes" id="UP001216390">
    <property type="component" value="Chromosome"/>
</dbReference>
<dbReference type="SUPFAM" id="SSF54637">
    <property type="entry name" value="Thioesterase/thiol ester dehydrase-isomerase"/>
    <property type="match status" value="1"/>
</dbReference>
<dbReference type="KEGG" id="ima:PO878_01190"/>
<evidence type="ECO:0000259" key="3">
    <source>
        <dbReference type="Pfam" id="PF01575"/>
    </source>
</evidence>
<reference evidence="4" key="1">
    <citation type="submission" date="2023-01" db="EMBL/GenBank/DDBJ databases">
        <title>The diversity of Class Acidimicrobiia in South China Sea sediment environments and the proposal of Iamia marina sp. nov., a novel species of the genus Iamia.</title>
        <authorList>
            <person name="He Y."/>
            <person name="Tian X."/>
        </authorList>
    </citation>
    <scope>NUCLEOTIDE SEQUENCE</scope>
    <source>
        <strain evidence="4">DSM 19957</strain>
    </source>
</reference>
<feature type="compositionally biased region" description="Pro residues" evidence="2">
    <location>
        <begin position="149"/>
        <end position="161"/>
    </location>
</feature>